<evidence type="ECO:0000313" key="4">
    <source>
        <dbReference type="Proteomes" id="UP000178912"/>
    </source>
</evidence>
<dbReference type="OrthoDB" id="3211582at2759"/>
<dbReference type="Proteomes" id="UP000178912">
    <property type="component" value="Unassembled WGS sequence"/>
</dbReference>
<organism evidence="3 4">
    <name type="scientific">Rhynchosporium agropyri</name>
    <dbReference type="NCBI Taxonomy" id="914238"/>
    <lineage>
        <taxon>Eukaryota</taxon>
        <taxon>Fungi</taxon>
        <taxon>Dikarya</taxon>
        <taxon>Ascomycota</taxon>
        <taxon>Pezizomycotina</taxon>
        <taxon>Leotiomycetes</taxon>
        <taxon>Helotiales</taxon>
        <taxon>Ploettnerulaceae</taxon>
        <taxon>Rhynchosporium</taxon>
    </lineage>
</organism>
<name>A0A1E1LIU2_9HELO</name>
<keyword evidence="1" id="KW-0175">Coiled coil</keyword>
<accession>A0A1E1LIU2</accession>
<feature type="coiled-coil region" evidence="1">
    <location>
        <begin position="253"/>
        <end position="280"/>
    </location>
</feature>
<evidence type="ECO:0000256" key="1">
    <source>
        <dbReference type="SAM" id="Coils"/>
    </source>
</evidence>
<gene>
    <name evidence="3" type="ORF">RAG0_14899</name>
</gene>
<feature type="region of interest" description="Disordered" evidence="2">
    <location>
        <begin position="280"/>
        <end position="304"/>
    </location>
</feature>
<dbReference type="AlphaFoldDB" id="A0A1E1LIU2"/>
<reference evidence="4" key="1">
    <citation type="submission" date="2016-03" db="EMBL/GenBank/DDBJ databases">
        <authorList>
            <person name="Guldener U."/>
        </authorList>
    </citation>
    <scope>NUCLEOTIDE SEQUENCE [LARGE SCALE GENOMIC DNA]</scope>
    <source>
        <strain evidence="4">04CH-RAC-A.6.1</strain>
    </source>
</reference>
<evidence type="ECO:0000313" key="3">
    <source>
        <dbReference type="EMBL" id="CZT10405.1"/>
    </source>
</evidence>
<protein>
    <submittedName>
        <fullName evidence="3">Uncharacterized protein</fullName>
    </submittedName>
</protein>
<dbReference type="EMBL" id="FJUX01000127">
    <property type="protein sequence ID" value="CZT10405.1"/>
    <property type="molecule type" value="Genomic_DNA"/>
</dbReference>
<sequence length="304" mass="33721">MELPLLGPRRKDTAPALRAGIVVVVGLESTSYTELCLQSAPASVSPAPFPVLPPLLNSVIDNTTISPSHPHFPETWLPSRHQAQRSSAATLQNPIFLPSICNLNFRKIPTFLTLRYASLTSKVNIATLNVRRYAISAEREIVNRNHASLQQEPTSSNNHYHQNIILLVPAPKSHTLSSAPAKILTLLIPSSFSLPSRSTHHHHLPHIHILNLRNQRRRITNVLHRSGEDASIVAARERVLLAERREKEADQALAIARTAVRDARESVKLLEKEAKEEARLAKIKQSQASSLSKREHGLGRHGHA</sequence>
<keyword evidence="4" id="KW-1185">Reference proteome</keyword>
<evidence type="ECO:0000256" key="2">
    <source>
        <dbReference type="SAM" id="MobiDB-lite"/>
    </source>
</evidence>
<proteinExistence type="predicted"/>